<dbReference type="Gene3D" id="1.25.40.10">
    <property type="entry name" value="Tetratricopeptide repeat domain"/>
    <property type="match status" value="1"/>
</dbReference>
<dbReference type="PANTHER" id="PTHR47603:SF1">
    <property type="entry name" value="PPR CONTAINING-LIKE PROTEIN"/>
    <property type="match status" value="1"/>
</dbReference>
<name>A0AAE1Y9J8_9LAMI</name>
<feature type="region of interest" description="Disordered" evidence="1">
    <location>
        <begin position="23"/>
        <end position="44"/>
    </location>
</feature>
<accession>A0AAE1Y9J8</accession>
<sequence length="400" mass="46825">MTRWNDWWMVDYEDGKDDPYPSRYTKKGGGDWRRGRKRTTTHSSPFSTAVSLYNRMKRVRRHRQRHEWKWKSAELGLNAADRFLARIGRAVEENEKLYIQGRVERKSNSSVVFRVSRKTNTMSRIASITKLARQVNRLKVERAKPLSSSYSSMLHSTGYNQGKEDKMEFPNYRAVNDSTSQIQIKDIGTVPQRQIGENVSRKDKVSFLVSTLMDLQDSKEAVYSTLDAWVAWERNFPIGPLKQVLLALEKEQQWHRIIQVIKWMLSKGQGTTRGTYGQLIQALDMDRRVEEAEEIWKKKLAFDLHSVPWKLCKLMISVYYRNNMLDDLVKLFKGLEAFDRKPPEKSIVQKVADAYELLGLPEEKERILEKYKDLFVESPNGKAKKISRRSPMKRKPSQDV</sequence>
<protein>
    <submittedName>
        <fullName evidence="2">Pentatricopeptide repeat-containing protein, chloroplastic</fullName>
    </submittedName>
</protein>
<dbReference type="PANTHER" id="PTHR47603">
    <property type="entry name" value="PPR CONTAINING-LIKE PROTEIN"/>
    <property type="match status" value="1"/>
</dbReference>
<evidence type="ECO:0000313" key="2">
    <source>
        <dbReference type="EMBL" id="KAK4425548.1"/>
    </source>
</evidence>
<evidence type="ECO:0000256" key="1">
    <source>
        <dbReference type="SAM" id="MobiDB-lite"/>
    </source>
</evidence>
<feature type="compositionally biased region" description="Basic residues" evidence="1">
    <location>
        <begin position="382"/>
        <end position="400"/>
    </location>
</feature>
<comment type="caution">
    <text evidence="2">The sequence shown here is derived from an EMBL/GenBank/DDBJ whole genome shotgun (WGS) entry which is preliminary data.</text>
</comment>
<dbReference type="EMBL" id="JACGWO010000006">
    <property type="protein sequence ID" value="KAK4425548.1"/>
    <property type="molecule type" value="Genomic_DNA"/>
</dbReference>
<dbReference type="AlphaFoldDB" id="A0AAE1Y9J8"/>
<gene>
    <name evidence="2" type="ORF">Salat_1748800</name>
</gene>
<reference evidence="2" key="2">
    <citation type="journal article" date="2024" name="Plant">
        <title>Genomic evolution and insights into agronomic trait innovations of Sesamum species.</title>
        <authorList>
            <person name="Miao H."/>
            <person name="Wang L."/>
            <person name="Qu L."/>
            <person name="Liu H."/>
            <person name="Sun Y."/>
            <person name="Le M."/>
            <person name="Wang Q."/>
            <person name="Wei S."/>
            <person name="Zheng Y."/>
            <person name="Lin W."/>
            <person name="Duan Y."/>
            <person name="Cao H."/>
            <person name="Xiong S."/>
            <person name="Wang X."/>
            <person name="Wei L."/>
            <person name="Li C."/>
            <person name="Ma Q."/>
            <person name="Ju M."/>
            <person name="Zhao R."/>
            <person name="Li G."/>
            <person name="Mu C."/>
            <person name="Tian Q."/>
            <person name="Mei H."/>
            <person name="Zhang T."/>
            <person name="Gao T."/>
            <person name="Zhang H."/>
        </authorList>
    </citation>
    <scope>NUCLEOTIDE SEQUENCE</scope>
    <source>
        <strain evidence="2">3651</strain>
    </source>
</reference>
<evidence type="ECO:0000313" key="3">
    <source>
        <dbReference type="Proteomes" id="UP001293254"/>
    </source>
</evidence>
<dbReference type="Proteomes" id="UP001293254">
    <property type="component" value="Unassembled WGS sequence"/>
</dbReference>
<reference evidence="2" key="1">
    <citation type="submission" date="2020-06" db="EMBL/GenBank/DDBJ databases">
        <authorList>
            <person name="Li T."/>
            <person name="Hu X."/>
            <person name="Zhang T."/>
            <person name="Song X."/>
            <person name="Zhang H."/>
            <person name="Dai N."/>
            <person name="Sheng W."/>
            <person name="Hou X."/>
            <person name="Wei L."/>
        </authorList>
    </citation>
    <scope>NUCLEOTIDE SEQUENCE</scope>
    <source>
        <strain evidence="2">3651</strain>
        <tissue evidence="2">Leaf</tissue>
    </source>
</reference>
<dbReference type="InterPro" id="IPR011990">
    <property type="entry name" value="TPR-like_helical_dom_sf"/>
</dbReference>
<proteinExistence type="predicted"/>
<keyword evidence="3" id="KW-1185">Reference proteome</keyword>
<organism evidence="2 3">
    <name type="scientific">Sesamum alatum</name>
    <dbReference type="NCBI Taxonomy" id="300844"/>
    <lineage>
        <taxon>Eukaryota</taxon>
        <taxon>Viridiplantae</taxon>
        <taxon>Streptophyta</taxon>
        <taxon>Embryophyta</taxon>
        <taxon>Tracheophyta</taxon>
        <taxon>Spermatophyta</taxon>
        <taxon>Magnoliopsida</taxon>
        <taxon>eudicotyledons</taxon>
        <taxon>Gunneridae</taxon>
        <taxon>Pentapetalae</taxon>
        <taxon>asterids</taxon>
        <taxon>lamiids</taxon>
        <taxon>Lamiales</taxon>
        <taxon>Pedaliaceae</taxon>
        <taxon>Sesamum</taxon>
    </lineage>
</organism>
<feature type="region of interest" description="Disordered" evidence="1">
    <location>
        <begin position="380"/>
        <end position="400"/>
    </location>
</feature>